<dbReference type="OrthoDB" id="9801955at2"/>
<dbReference type="GO" id="GO:0009247">
    <property type="term" value="P:glycolipid biosynthetic process"/>
    <property type="evidence" value="ECO:0007669"/>
    <property type="project" value="UniProtKB-ARBA"/>
</dbReference>
<comment type="subcellular location">
    <subcellularLocation>
        <location evidence="1">Cell inner membrane</location>
    </subcellularLocation>
</comment>
<dbReference type="Proteomes" id="UP000274097">
    <property type="component" value="Unassembled WGS sequence"/>
</dbReference>
<gene>
    <name evidence="7" type="ORF">D6Z83_13915</name>
    <name evidence="8" type="ORF">EBE87_08535</name>
</gene>
<reference evidence="7 10" key="1">
    <citation type="submission" date="2018-09" db="EMBL/GenBank/DDBJ databases">
        <title>Roseomonas sp. nov., isolated from feces of Tibetan antelopes in the Qinghai-Tibet plateau, China.</title>
        <authorList>
            <person name="Tian Z."/>
        </authorList>
    </citation>
    <scope>NUCLEOTIDE SEQUENCE [LARGE SCALE GENOMIC DNA]</scope>
    <source>
        <strain evidence="8 9">Z23</strain>
        <strain evidence="7 10">Z24</strain>
    </source>
</reference>
<dbReference type="RefSeq" id="WP_120638900.1">
    <property type="nucleotide sequence ID" value="NZ_RAQU01000080.1"/>
</dbReference>
<dbReference type="GO" id="GO:0005886">
    <property type="term" value="C:plasma membrane"/>
    <property type="evidence" value="ECO:0007669"/>
    <property type="project" value="UniProtKB-SubCell"/>
</dbReference>
<keyword evidence="5" id="KW-0472">Membrane</keyword>
<dbReference type="InterPro" id="IPR004960">
    <property type="entry name" value="LipA_acyltrans"/>
</dbReference>
<sequence length="81" mass="9264">MGSFYHAPGNPLVLGYTQRIGPGRFRVVVEPPLPLPNSGDMAADIRSLMLAVNGRIEAWIRGNLCRWLWLHRRCSKAMYRR</sequence>
<dbReference type="InParanoid" id="A0A3A9JDU6"/>
<dbReference type="Pfam" id="PF03279">
    <property type="entry name" value="Lip_A_acyltrans"/>
    <property type="match status" value="1"/>
</dbReference>
<dbReference type="AlphaFoldDB" id="A0A3A9JDU6"/>
<evidence type="ECO:0000313" key="10">
    <source>
        <dbReference type="Proteomes" id="UP000278036"/>
    </source>
</evidence>
<name>A0A3A9JDU6_9PROT</name>
<evidence type="ECO:0000313" key="9">
    <source>
        <dbReference type="Proteomes" id="UP000274097"/>
    </source>
</evidence>
<keyword evidence="2" id="KW-1003">Cell membrane</keyword>
<keyword evidence="6" id="KW-0012">Acyltransferase</keyword>
<accession>A0A3A9JDU6</accession>
<keyword evidence="3" id="KW-0997">Cell inner membrane</keyword>
<keyword evidence="4" id="KW-0808">Transferase</keyword>
<evidence type="ECO:0000256" key="5">
    <source>
        <dbReference type="ARBA" id="ARBA00023136"/>
    </source>
</evidence>
<dbReference type="EMBL" id="RAQU01000080">
    <property type="protein sequence ID" value="RKK03561.1"/>
    <property type="molecule type" value="Genomic_DNA"/>
</dbReference>
<evidence type="ECO:0000256" key="2">
    <source>
        <dbReference type="ARBA" id="ARBA00022475"/>
    </source>
</evidence>
<dbReference type="EMBL" id="RFLX01000004">
    <property type="protein sequence ID" value="RMI25737.1"/>
    <property type="molecule type" value="Genomic_DNA"/>
</dbReference>
<protein>
    <submittedName>
        <fullName evidence="7">Uncharacterized protein</fullName>
    </submittedName>
</protein>
<evidence type="ECO:0000256" key="3">
    <source>
        <dbReference type="ARBA" id="ARBA00022519"/>
    </source>
</evidence>
<evidence type="ECO:0000256" key="1">
    <source>
        <dbReference type="ARBA" id="ARBA00004533"/>
    </source>
</evidence>
<proteinExistence type="predicted"/>
<organism evidence="7 10">
    <name type="scientific">Teichococcus wenyumeiae</name>
    <dbReference type="NCBI Taxonomy" id="2478470"/>
    <lineage>
        <taxon>Bacteria</taxon>
        <taxon>Pseudomonadati</taxon>
        <taxon>Pseudomonadota</taxon>
        <taxon>Alphaproteobacteria</taxon>
        <taxon>Acetobacterales</taxon>
        <taxon>Roseomonadaceae</taxon>
        <taxon>Roseomonas</taxon>
    </lineage>
</organism>
<keyword evidence="9" id="KW-1185">Reference proteome</keyword>
<evidence type="ECO:0000313" key="8">
    <source>
        <dbReference type="EMBL" id="RMI25737.1"/>
    </source>
</evidence>
<evidence type="ECO:0000256" key="4">
    <source>
        <dbReference type="ARBA" id="ARBA00022679"/>
    </source>
</evidence>
<comment type="caution">
    <text evidence="7">The sequence shown here is derived from an EMBL/GenBank/DDBJ whole genome shotgun (WGS) entry which is preliminary data.</text>
</comment>
<dbReference type="GO" id="GO:0016746">
    <property type="term" value="F:acyltransferase activity"/>
    <property type="evidence" value="ECO:0007669"/>
    <property type="project" value="UniProtKB-KW"/>
</dbReference>
<dbReference type="Proteomes" id="UP000278036">
    <property type="component" value="Unassembled WGS sequence"/>
</dbReference>
<evidence type="ECO:0000256" key="6">
    <source>
        <dbReference type="ARBA" id="ARBA00023315"/>
    </source>
</evidence>
<evidence type="ECO:0000313" key="7">
    <source>
        <dbReference type="EMBL" id="RKK03561.1"/>
    </source>
</evidence>